<comment type="subcellular location">
    <subcellularLocation>
        <location evidence="1">Nucleus</location>
    </subcellularLocation>
</comment>
<dbReference type="SUPFAM" id="SSF109640">
    <property type="entry name" value="KRAB domain (Kruppel-associated box)"/>
    <property type="match status" value="1"/>
</dbReference>
<dbReference type="InterPro" id="IPR036051">
    <property type="entry name" value="KRAB_dom_sf"/>
</dbReference>
<keyword evidence="12" id="KW-1185">Reference proteome</keyword>
<dbReference type="GeneID" id="117367726"/>
<feature type="domain" description="C2H2-type" evidence="10">
    <location>
        <begin position="504"/>
        <end position="531"/>
    </location>
</feature>
<feature type="compositionally biased region" description="Basic and acidic residues" evidence="9">
    <location>
        <begin position="138"/>
        <end position="149"/>
    </location>
</feature>
<evidence type="ECO:0000256" key="2">
    <source>
        <dbReference type="ARBA" id="ARBA00022723"/>
    </source>
</evidence>
<gene>
    <name evidence="13" type="primary">LOC117367726</name>
</gene>
<feature type="region of interest" description="Disordered" evidence="9">
    <location>
        <begin position="138"/>
        <end position="158"/>
    </location>
</feature>
<feature type="domain" description="C2H2-type" evidence="10">
    <location>
        <begin position="720"/>
        <end position="747"/>
    </location>
</feature>
<dbReference type="InParanoid" id="A0A6P8SN92"/>
<keyword evidence="2" id="KW-0479">Metal-binding</keyword>
<feature type="region of interest" description="Disordered" evidence="9">
    <location>
        <begin position="521"/>
        <end position="568"/>
    </location>
</feature>
<dbReference type="FunFam" id="3.30.160.60:FF:000100">
    <property type="entry name" value="Zinc finger 45-like"/>
    <property type="match status" value="2"/>
</dbReference>
<dbReference type="CDD" id="cd07765">
    <property type="entry name" value="KRAB_A-box"/>
    <property type="match status" value="1"/>
</dbReference>
<evidence type="ECO:0000259" key="10">
    <source>
        <dbReference type="PROSITE" id="PS50157"/>
    </source>
</evidence>
<keyword evidence="3" id="KW-0677">Repeat</keyword>
<evidence type="ECO:0000256" key="8">
    <source>
        <dbReference type="PROSITE-ProRule" id="PRU00042"/>
    </source>
</evidence>
<keyword evidence="7" id="KW-0539">Nucleus</keyword>
<dbReference type="PROSITE" id="PS50805">
    <property type="entry name" value="KRAB"/>
    <property type="match status" value="1"/>
</dbReference>
<dbReference type="RefSeq" id="XP_033816476.1">
    <property type="nucleotide sequence ID" value="XM_033960585.1"/>
</dbReference>
<evidence type="ECO:0000313" key="12">
    <source>
        <dbReference type="Proteomes" id="UP000515159"/>
    </source>
</evidence>
<dbReference type="InterPro" id="IPR013087">
    <property type="entry name" value="Znf_C2H2_type"/>
</dbReference>
<dbReference type="Pfam" id="PF01352">
    <property type="entry name" value="KRAB"/>
    <property type="match status" value="1"/>
</dbReference>
<dbReference type="FunFam" id="3.30.160.60:FF:000446">
    <property type="entry name" value="Zinc finger protein"/>
    <property type="match status" value="1"/>
</dbReference>
<evidence type="ECO:0000256" key="7">
    <source>
        <dbReference type="ARBA" id="ARBA00023242"/>
    </source>
</evidence>
<feature type="compositionally biased region" description="Polar residues" evidence="9">
    <location>
        <begin position="390"/>
        <end position="406"/>
    </location>
</feature>
<dbReference type="PANTHER" id="PTHR24381">
    <property type="entry name" value="ZINC FINGER PROTEIN"/>
    <property type="match status" value="1"/>
</dbReference>
<sequence>MAAPVSVAFSDVAAYFLETEWDILGEWQKELYEKVIQEIHDLLMSRGYSIVNPDVIFKIKKKDEKYFTRHRDLEGNKDVCDPSVDLPVVTSVFSLSVIQKEDLAVTDRPKSKTTERIHPPGASCSSIAPDILIRIRREDSSDEHQKNKDIGNMPIADCSSYRSEPSVRTLEMEELPVSSNLSETEEEITATSTGLPIVTSVFSLSEMTKEDLCMDRPMAGTTEQINPPVANCSGHSPESSVQTLQVGGLPIGSPRETESLPIVTSVFSLSKTREENLLFMDHPMSETTEQIHPPVASLPIVTSVFSLSVKQGTNLYFVARPMPEKTEQIHPPESKNGPRSNEKIHQTYDVQLEKQKQQNPSRVGADLSTECKGIGGAVLVMRERIHDGQKQPSPTKPVQNSIQSPKLLQHQRLPEKERLFKCPKCYKPFNKKSDMQVHVKLHWQEKMLECPECKKCFVYKKDFEQHQNIHTGVRPFKCAKCDKLFATPRGLNRHKIIHTRERKFLCVLCKKMCATKGSLQLHMKSHKGKSRKGNLFQDSSSSYPDPSIQTLEMKGPPVGGPPETNKENTVTSLSLPIVTSVFSLSTAQEENLHLMNHPKSEKTEQVHCPETTETESRSNDETNRTYNGQQEEWKQRNPSRDLAASSVHCEVVEGTAPVVRERTYERERQASCAKPSKDSINRPKVQHRKRQFKCPECGKRFHRKGNLQKHIGLHSRRKTFKCTACEKCFNYKLFFERHQQSHVGERPFACTLCEKAFVGKRSLKAHISLHNEVNVLKDFILNPCSFDVKEAVQERKHLNVLNVT</sequence>
<dbReference type="GO" id="GO:0000981">
    <property type="term" value="F:DNA-binding transcription factor activity, RNA polymerase II-specific"/>
    <property type="evidence" value="ECO:0007669"/>
    <property type="project" value="TreeGrafter"/>
</dbReference>
<dbReference type="Pfam" id="PF00096">
    <property type="entry name" value="zf-C2H2"/>
    <property type="match status" value="5"/>
</dbReference>
<evidence type="ECO:0000256" key="9">
    <source>
        <dbReference type="SAM" id="MobiDB-lite"/>
    </source>
</evidence>
<dbReference type="Proteomes" id="UP000515159">
    <property type="component" value="Chromosome 10"/>
</dbReference>
<feature type="region of interest" description="Disordered" evidence="9">
    <location>
        <begin position="599"/>
        <end position="640"/>
    </location>
</feature>
<reference evidence="13" key="1">
    <citation type="submission" date="2025-08" db="UniProtKB">
        <authorList>
            <consortium name="RefSeq"/>
        </authorList>
    </citation>
    <scope>IDENTIFICATION</scope>
</reference>
<dbReference type="SUPFAM" id="SSF57667">
    <property type="entry name" value="beta-beta-alpha zinc fingers"/>
    <property type="match status" value="4"/>
</dbReference>
<feature type="compositionally biased region" description="Polar residues" evidence="9">
    <location>
        <begin position="536"/>
        <end position="550"/>
    </location>
</feature>
<dbReference type="PROSITE" id="PS00028">
    <property type="entry name" value="ZINC_FINGER_C2H2_1"/>
    <property type="match status" value="7"/>
</dbReference>
<evidence type="ECO:0000313" key="13">
    <source>
        <dbReference type="RefSeq" id="XP_033816476.1"/>
    </source>
</evidence>
<feature type="domain" description="C2H2-type" evidence="10">
    <location>
        <begin position="448"/>
        <end position="475"/>
    </location>
</feature>
<feature type="domain" description="KRAB" evidence="11">
    <location>
        <begin position="7"/>
        <end position="78"/>
    </location>
</feature>
<feature type="compositionally biased region" description="Basic residues" evidence="9">
    <location>
        <begin position="523"/>
        <end position="532"/>
    </location>
</feature>
<accession>A0A6P8SN92</accession>
<feature type="domain" description="C2H2-type" evidence="10">
    <location>
        <begin position="748"/>
        <end position="770"/>
    </location>
</feature>
<evidence type="ECO:0000256" key="4">
    <source>
        <dbReference type="ARBA" id="ARBA00022771"/>
    </source>
</evidence>
<dbReference type="PANTHER" id="PTHR24381:SF390">
    <property type="entry name" value="ZINC FINGER PROTEIN 37 HOMOLOG"/>
    <property type="match status" value="1"/>
</dbReference>
<dbReference type="SMART" id="SM00355">
    <property type="entry name" value="ZnF_C2H2"/>
    <property type="match status" value="7"/>
</dbReference>
<evidence type="ECO:0000256" key="3">
    <source>
        <dbReference type="ARBA" id="ARBA00022737"/>
    </source>
</evidence>
<evidence type="ECO:0000256" key="1">
    <source>
        <dbReference type="ARBA" id="ARBA00004123"/>
    </source>
</evidence>
<dbReference type="InterPro" id="IPR036236">
    <property type="entry name" value="Znf_C2H2_sf"/>
</dbReference>
<keyword evidence="6" id="KW-0238">DNA-binding</keyword>
<feature type="domain" description="C2H2-type" evidence="10">
    <location>
        <begin position="692"/>
        <end position="719"/>
    </location>
</feature>
<name>A0A6P8SN92_GEOSA</name>
<keyword evidence="5" id="KW-0862">Zinc</keyword>
<keyword evidence="4 8" id="KW-0863">Zinc-finger</keyword>
<feature type="region of interest" description="Disordered" evidence="9">
    <location>
        <begin position="387"/>
        <end position="410"/>
    </location>
</feature>
<proteinExistence type="predicted"/>
<dbReference type="InterPro" id="IPR001909">
    <property type="entry name" value="KRAB"/>
</dbReference>
<dbReference type="GO" id="GO:0000977">
    <property type="term" value="F:RNA polymerase II transcription regulatory region sequence-specific DNA binding"/>
    <property type="evidence" value="ECO:0007669"/>
    <property type="project" value="TreeGrafter"/>
</dbReference>
<protein>
    <submittedName>
        <fullName evidence="13">Zinc finger protein 567-like isoform X1</fullName>
    </submittedName>
</protein>
<feature type="domain" description="C2H2-type" evidence="10">
    <location>
        <begin position="420"/>
        <end position="447"/>
    </location>
</feature>
<dbReference type="SMART" id="SM00349">
    <property type="entry name" value="KRAB"/>
    <property type="match status" value="1"/>
</dbReference>
<dbReference type="KEGG" id="gsh:117367726"/>
<evidence type="ECO:0000259" key="11">
    <source>
        <dbReference type="PROSITE" id="PS50805"/>
    </source>
</evidence>
<dbReference type="AlphaFoldDB" id="A0A6P8SN92"/>
<evidence type="ECO:0000256" key="5">
    <source>
        <dbReference type="ARBA" id="ARBA00022833"/>
    </source>
</evidence>
<dbReference type="Gene3D" id="6.10.140.140">
    <property type="match status" value="1"/>
</dbReference>
<dbReference type="PROSITE" id="PS50157">
    <property type="entry name" value="ZINC_FINGER_C2H2_2"/>
    <property type="match status" value="7"/>
</dbReference>
<feature type="domain" description="C2H2-type" evidence="10">
    <location>
        <begin position="476"/>
        <end position="503"/>
    </location>
</feature>
<feature type="compositionally biased region" description="Basic and acidic residues" evidence="9">
    <location>
        <begin position="614"/>
        <end position="623"/>
    </location>
</feature>
<dbReference type="OrthoDB" id="8922241at2759"/>
<dbReference type="GO" id="GO:0005634">
    <property type="term" value="C:nucleus"/>
    <property type="evidence" value="ECO:0007669"/>
    <property type="project" value="TreeGrafter"/>
</dbReference>
<dbReference type="Gene3D" id="3.30.160.60">
    <property type="entry name" value="Classic Zinc Finger"/>
    <property type="match status" value="7"/>
</dbReference>
<evidence type="ECO:0000256" key="6">
    <source>
        <dbReference type="ARBA" id="ARBA00023125"/>
    </source>
</evidence>
<organism evidence="12 13">
    <name type="scientific">Geotrypetes seraphini</name>
    <name type="common">Gaboon caecilian</name>
    <name type="synonym">Caecilia seraphini</name>
    <dbReference type="NCBI Taxonomy" id="260995"/>
    <lineage>
        <taxon>Eukaryota</taxon>
        <taxon>Metazoa</taxon>
        <taxon>Chordata</taxon>
        <taxon>Craniata</taxon>
        <taxon>Vertebrata</taxon>
        <taxon>Euteleostomi</taxon>
        <taxon>Amphibia</taxon>
        <taxon>Gymnophiona</taxon>
        <taxon>Geotrypetes</taxon>
    </lineage>
</organism>
<dbReference type="GO" id="GO:0008270">
    <property type="term" value="F:zinc ion binding"/>
    <property type="evidence" value="ECO:0007669"/>
    <property type="project" value="UniProtKB-KW"/>
</dbReference>